<keyword evidence="2" id="KW-1185">Reference proteome</keyword>
<evidence type="ECO:0000313" key="1">
    <source>
        <dbReference type="EMBL" id="MFC4586248.1"/>
    </source>
</evidence>
<accession>A0ABV9EA92</accession>
<gene>
    <name evidence="1" type="ORF">ACFO8L_09200</name>
</gene>
<evidence type="ECO:0000313" key="2">
    <source>
        <dbReference type="Proteomes" id="UP001595891"/>
    </source>
</evidence>
<dbReference type="Pfam" id="PF21833">
    <property type="entry name" value="DUF6893"/>
    <property type="match status" value="1"/>
</dbReference>
<dbReference type="RefSeq" id="WP_380706385.1">
    <property type="nucleotide sequence ID" value="NZ_JANZYP010000053.1"/>
</dbReference>
<name>A0ABV9EA92_9ACTN</name>
<dbReference type="InterPro" id="IPR054188">
    <property type="entry name" value="DUF6893"/>
</dbReference>
<protein>
    <submittedName>
        <fullName evidence="1">DUF6893 family small protein</fullName>
    </submittedName>
</protein>
<proteinExistence type="predicted"/>
<dbReference type="Proteomes" id="UP001595891">
    <property type="component" value="Unassembled WGS sequence"/>
</dbReference>
<sequence>MTKRVVALAVLVAAGVLVYQSIPDLRRYMQIRQM</sequence>
<dbReference type="EMBL" id="JBHSFN010000004">
    <property type="protein sequence ID" value="MFC4586248.1"/>
    <property type="molecule type" value="Genomic_DNA"/>
</dbReference>
<reference evidence="2" key="1">
    <citation type="journal article" date="2019" name="Int. J. Syst. Evol. Microbiol.">
        <title>The Global Catalogue of Microorganisms (GCM) 10K type strain sequencing project: providing services to taxonomists for standard genome sequencing and annotation.</title>
        <authorList>
            <consortium name="The Broad Institute Genomics Platform"/>
            <consortium name="The Broad Institute Genome Sequencing Center for Infectious Disease"/>
            <person name="Wu L."/>
            <person name="Ma J."/>
        </authorList>
    </citation>
    <scope>NUCLEOTIDE SEQUENCE [LARGE SCALE GENOMIC DNA]</scope>
    <source>
        <strain evidence="2">CCUG 49560</strain>
    </source>
</reference>
<organism evidence="1 2">
    <name type="scientific">Sphaerisporangium corydalis</name>
    <dbReference type="NCBI Taxonomy" id="1441875"/>
    <lineage>
        <taxon>Bacteria</taxon>
        <taxon>Bacillati</taxon>
        <taxon>Actinomycetota</taxon>
        <taxon>Actinomycetes</taxon>
        <taxon>Streptosporangiales</taxon>
        <taxon>Streptosporangiaceae</taxon>
        <taxon>Sphaerisporangium</taxon>
    </lineage>
</organism>
<comment type="caution">
    <text evidence="1">The sequence shown here is derived from an EMBL/GenBank/DDBJ whole genome shotgun (WGS) entry which is preliminary data.</text>
</comment>